<dbReference type="OrthoDB" id="7933613at2"/>
<name>A0A1I7NQ67_9HYPH</name>
<dbReference type="RefSeq" id="WP_092868285.1">
    <property type="nucleotide sequence ID" value="NZ_FPCH01000003.1"/>
</dbReference>
<dbReference type="AlphaFoldDB" id="A0A1I7NQ67"/>
<dbReference type="Proteomes" id="UP000199423">
    <property type="component" value="Unassembled WGS sequence"/>
</dbReference>
<feature type="chain" id="PRO_5011527968" evidence="1">
    <location>
        <begin position="27"/>
        <end position="126"/>
    </location>
</feature>
<evidence type="ECO:0000313" key="2">
    <source>
        <dbReference type="EMBL" id="SFV36720.1"/>
    </source>
</evidence>
<feature type="signal peptide" evidence="1">
    <location>
        <begin position="1"/>
        <end position="26"/>
    </location>
</feature>
<protein>
    <submittedName>
        <fullName evidence="2">Uncharacterized protein</fullName>
    </submittedName>
</protein>
<organism evidence="2 3">
    <name type="scientific">Hyphomicrobium facile</name>
    <dbReference type="NCBI Taxonomy" id="51670"/>
    <lineage>
        <taxon>Bacteria</taxon>
        <taxon>Pseudomonadati</taxon>
        <taxon>Pseudomonadota</taxon>
        <taxon>Alphaproteobacteria</taxon>
        <taxon>Hyphomicrobiales</taxon>
        <taxon>Hyphomicrobiaceae</taxon>
        <taxon>Hyphomicrobium</taxon>
    </lineage>
</organism>
<keyword evidence="1" id="KW-0732">Signal</keyword>
<accession>A0A1I7NQ67</accession>
<gene>
    <name evidence="2" type="ORF">SAMN04488557_2702</name>
</gene>
<keyword evidence="3" id="KW-1185">Reference proteome</keyword>
<evidence type="ECO:0000256" key="1">
    <source>
        <dbReference type="SAM" id="SignalP"/>
    </source>
</evidence>
<sequence length="126" mass="13008">MIGNRMSNIALLAASAIICSAPPATAARYDGYWNMVAETTNGHCGYIEIGLEITGGRIYSTSGSFAFYPIQLGGRVSGSGQARMNAVAGPRIAYGTGRFGEFSAGGTWRGSGPSGLCSGVWSAERS</sequence>
<reference evidence="3" key="1">
    <citation type="submission" date="2016-10" db="EMBL/GenBank/DDBJ databases">
        <authorList>
            <person name="Varghese N."/>
            <person name="Submissions S."/>
        </authorList>
    </citation>
    <scope>NUCLEOTIDE SEQUENCE [LARGE SCALE GENOMIC DNA]</scope>
    <source>
        <strain evidence="3">DSM 1565</strain>
    </source>
</reference>
<evidence type="ECO:0000313" key="3">
    <source>
        <dbReference type="Proteomes" id="UP000199423"/>
    </source>
</evidence>
<proteinExistence type="predicted"/>
<dbReference type="EMBL" id="FPCH01000003">
    <property type="protein sequence ID" value="SFV36720.1"/>
    <property type="molecule type" value="Genomic_DNA"/>
</dbReference>